<protein>
    <submittedName>
        <fullName evidence="2">Hypothetical_protein_-_conserved</fullName>
    </submittedName>
</protein>
<evidence type="ECO:0000256" key="1">
    <source>
        <dbReference type="SAM" id="MobiDB-lite"/>
    </source>
</evidence>
<dbReference type="EMBL" id="LR812941">
    <property type="protein sequence ID" value="CAC9450715.1"/>
    <property type="molecule type" value="Genomic_DNA"/>
</dbReference>
<proteinExistence type="predicted"/>
<dbReference type="Proteomes" id="UP000255414">
    <property type="component" value="Chromosome 8"/>
</dbReference>
<name>A0A6L0WL29_LEIIN</name>
<dbReference type="AlphaFoldDB" id="A0A6L0WL29"/>
<feature type="region of interest" description="Disordered" evidence="1">
    <location>
        <begin position="92"/>
        <end position="117"/>
    </location>
</feature>
<feature type="compositionally biased region" description="Polar residues" evidence="1">
    <location>
        <begin position="1"/>
        <end position="11"/>
    </location>
</feature>
<evidence type="ECO:0000313" key="2">
    <source>
        <dbReference type="EMBL" id="CAC9450715.1"/>
    </source>
</evidence>
<organism evidence="2 3">
    <name type="scientific">Leishmania infantum</name>
    <dbReference type="NCBI Taxonomy" id="5671"/>
    <lineage>
        <taxon>Eukaryota</taxon>
        <taxon>Discoba</taxon>
        <taxon>Euglenozoa</taxon>
        <taxon>Kinetoplastea</taxon>
        <taxon>Metakinetoplastina</taxon>
        <taxon>Trypanosomatida</taxon>
        <taxon>Trypanosomatidae</taxon>
        <taxon>Leishmaniinae</taxon>
        <taxon>Leishmania</taxon>
    </lineage>
</organism>
<evidence type="ECO:0000313" key="3">
    <source>
        <dbReference type="Proteomes" id="UP000255414"/>
    </source>
</evidence>
<sequence>MDQQAVNTAQRGPNPHHVKRRLPPPTTPPSPASIVATHEQSSHGGDGEAATAVPNPRRHRRHRRVMRLYILVVRHLHPQHSSCNAAQLPADVGQGLSRVPGDAQGRRAQLGRRYPLP</sequence>
<reference evidence="2" key="1">
    <citation type="submission" date="2020-06" db="EMBL/GenBank/DDBJ databases">
        <authorList>
            <person name="Gonzalez-de la Fuente S."/>
            <person name="Peiro-Pastor R."/>
            <person name="Rastrojo A."/>
            <person name="Moreno J."/>
            <person name="Carrasco-Ramiro F."/>
            <person name="Requena JM."/>
            <person name="Aguado B."/>
        </authorList>
    </citation>
    <scope>NUCLEOTIDE SEQUENCE</scope>
</reference>
<accession>A0A6L0WL29</accession>
<gene>
    <name evidence="2" type="ORF">LINF_080007500</name>
</gene>
<feature type="region of interest" description="Disordered" evidence="1">
    <location>
        <begin position="1"/>
        <end position="62"/>
    </location>
</feature>